<feature type="non-terminal residue" evidence="1">
    <location>
        <position position="1"/>
    </location>
</feature>
<keyword evidence="2" id="KW-1185">Reference proteome</keyword>
<sequence>MTINGKESCIVDVIANCNLLLVPTTTSGPLWASAPCVSLLIFGRGRGSSLGYAICM</sequence>
<protein>
    <submittedName>
        <fullName evidence="1">Uncharacterized protein</fullName>
    </submittedName>
</protein>
<organism evidence="1 2">
    <name type="scientific">Datura stramonium</name>
    <name type="common">Jimsonweed</name>
    <name type="synonym">Common thornapple</name>
    <dbReference type="NCBI Taxonomy" id="4076"/>
    <lineage>
        <taxon>Eukaryota</taxon>
        <taxon>Viridiplantae</taxon>
        <taxon>Streptophyta</taxon>
        <taxon>Embryophyta</taxon>
        <taxon>Tracheophyta</taxon>
        <taxon>Spermatophyta</taxon>
        <taxon>Magnoliopsida</taxon>
        <taxon>eudicotyledons</taxon>
        <taxon>Gunneridae</taxon>
        <taxon>Pentapetalae</taxon>
        <taxon>asterids</taxon>
        <taxon>lamiids</taxon>
        <taxon>Solanales</taxon>
        <taxon>Solanaceae</taxon>
        <taxon>Solanoideae</taxon>
        <taxon>Datureae</taxon>
        <taxon>Datura</taxon>
    </lineage>
</organism>
<dbReference type="Proteomes" id="UP000823775">
    <property type="component" value="Unassembled WGS sequence"/>
</dbReference>
<dbReference type="EMBL" id="JACEIK010001335">
    <property type="protein sequence ID" value="MCD7468440.1"/>
    <property type="molecule type" value="Genomic_DNA"/>
</dbReference>
<evidence type="ECO:0000313" key="2">
    <source>
        <dbReference type="Proteomes" id="UP000823775"/>
    </source>
</evidence>
<name>A0ABS8TAK3_DATST</name>
<evidence type="ECO:0000313" key="1">
    <source>
        <dbReference type="EMBL" id="MCD7468440.1"/>
    </source>
</evidence>
<gene>
    <name evidence="1" type="ORF">HAX54_006625</name>
</gene>
<accession>A0ABS8TAK3</accession>
<comment type="caution">
    <text evidence="1">The sequence shown here is derived from an EMBL/GenBank/DDBJ whole genome shotgun (WGS) entry which is preliminary data.</text>
</comment>
<proteinExistence type="predicted"/>
<reference evidence="1 2" key="1">
    <citation type="journal article" date="2021" name="BMC Genomics">
        <title>Datura genome reveals duplications of psychoactive alkaloid biosynthetic genes and high mutation rate following tissue culture.</title>
        <authorList>
            <person name="Rajewski A."/>
            <person name="Carter-House D."/>
            <person name="Stajich J."/>
            <person name="Litt A."/>
        </authorList>
    </citation>
    <scope>NUCLEOTIDE SEQUENCE [LARGE SCALE GENOMIC DNA]</scope>
    <source>
        <strain evidence="1">AR-01</strain>
    </source>
</reference>